<dbReference type="EMBL" id="CP051775">
    <property type="protein sequence ID" value="QJE72927.1"/>
    <property type="molecule type" value="Genomic_DNA"/>
</dbReference>
<keyword evidence="2" id="KW-0812">Transmembrane</keyword>
<dbReference type="Pfam" id="PF06240">
    <property type="entry name" value="COXG"/>
    <property type="match status" value="1"/>
</dbReference>
<evidence type="ECO:0000256" key="2">
    <source>
        <dbReference type="SAM" id="Phobius"/>
    </source>
</evidence>
<keyword evidence="4" id="KW-1185">Reference proteome</keyword>
<keyword evidence="2" id="KW-0472">Membrane</keyword>
<dbReference type="CDD" id="cd05018">
    <property type="entry name" value="CoxG"/>
    <property type="match status" value="1"/>
</dbReference>
<dbReference type="Gene3D" id="3.30.530.20">
    <property type="match status" value="1"/>
</dbReference>
<feature type="compositionally biased region" description="Low complexity" evidence="1">
    <location>
        <begin position="239"/>
        <end position="250"/>
    </location>
</feature>
<gene>
    <name evidence="3" type="ORF">HHL28_07340</name>
</gene>
<dbReference type="InterPro" id="IPR023393">
    <property type="entry name" value="START-like_dom_sf"/>
</dbReference>
<evidence type="ECO:0000313" key="4">
    <source>
        <dbReference type="Proteomes" id="UP000501891"/>
    </source>
</evidence>
<accession>A0A858R696</accession>
<keyword evidence="2" id="KW-1133">Transmembrane helix</keyword>
<dbReference type="SUPFAM" id="SSF55961">
    <property type="entry name" value="Bet v1-like"/>
    <property type="match status" value="1"/>
</dbReference>
<dbReference type="PANTHER" id="PTHR38588">
    <property type="entry name" value="BLL0334 PROTEIN"/>
    <property type="match status" value="1"/>
</dbReference>
<evidence type="ECO:0000256" key="1">
    <source>
        <dbReference type="SAM" id="MobiDB-lite"/>
    </source>
</evidence>
<protein>
    <submittedName>
        <fullName evidence="3">Carbon monoxide dehydrogenase subunit G</fullName>
    </submittedName>
</protein>
<dbReference type="KEGG" id="acru:HHL28_07340"/>
<name>A0A858R696_9PROT</name>
<reference evidence="3" key="1">
    <citation type="submission" date="2020-04" db="EMBL/GenBank/DDBJ databases">
        <title>A desert anoxygenic phototrophic bacterium fixes CO2 using RubisCO under aerobic conditions.</title>
        <authorList>
            <person name="Tang K."/>
        </authorList>
    </citation>
    <scope>NUCLEOTIDE SEQUENCE [LARGE SCALE GENOMIC DNA]</scope>
    <source>
        <strain evidence="3">MIMtkB3</strain>
    </source>
</reference>
<dbReference type="InterPro" id="IPR010419">
    <property type="entry name" value="CO_DH_gsu"/>
</dbReference>
<proteinExistence type="predicted"/>
<feature type="region of interest" description="Disordered" evidence="1">
    <location>
        <begin position="219"/>
        <end position="250"/>
    </location>
</feature>
<dbReference type="Proteomes" id="UP000501891">
    <property type="component" value="Chromosome"/>
</dbReference>
<dbReference type="AlphaFoldDB" id="A0A858R696"/>
<evidence type="ECO:0000313" key="3">
    <source>
        <dbReference type="EMBL" id="QJE72927.1"/>
    </source>
</evidence>
<dbReference type="PANTHER" id="PTHR38588:SF1">
    <property type="entry name" value="BLL0334 PROTEIN"/>
    <property type="match status" value="1"/>
</dbReference>
<organism evidence="3 4">
    <name type="scientific">Aerophototrophica crusticola</name>
    <dbReference type="NCBI Taxonomy" id="1709002"/>
    <lineage>
        <taxon>Bacteria</taxon>
        <taxon>Pseudomonadati</taxon>
        <taxon>Pseudomonadota</taxon>
        <taxon>Alphaproteobacteria</taxon>
        <taxon>Rhodospirillales</taxon>
        <taxon>Rhodospirillaceae</taxon>
        <taxon>Aerophototrophica</taxon>
    </lineage>
</organism>
<sequence>MDMTGEYRIAAPRDRVWAALNDPEVLRQCIPGCEELTKVSDTEYAAAAKVKVGPVAARFTGRVLITDLDPPAGYTITGEGQGGAAGFGKGGANVNLAEDGPDATILRYVADAQVGGKLAQLGSRLVQGTARKLADDFFARFANLVAPGSVAATDDETADEAATELLVEAAEEIESRPEVPSSGMPGFASVPLVARPELVANEGPDAPGDMARLAEPHHRLDEDDEVDSPPPLPERIRSGPGAFPEEPAAAPAGKGLGPVVWIGGLAAILLALILIFR</sequence>
<feature type="transmembrane region" description="Helical" evidence="2">
    <location>
        <begin position="255"/>
        <end position="276"/>
    </location>
</feature>